<proteinExistence type="predicted"/>
<comment type="caution">
    <text evidence="2">The sequence shown here is derived from an EMBL/GenBank/DDBJ whole genome shotgun (WGS) entry which is preliminary data.</text>
</comment>
<accession>A0AAW1FN06</accession>
<feature type="domain" description="Reverse transcriptase" evidence="1">
    <location>
        <begin position="1"/>
        <end position="247"/>
    </location>
</feature>
<sequence length="344" mass="38324">MSRTSDRFLFYPYFPKHLNVLSVFTQLSSYLHQNNLLDPHQSGFKVAHSTETALLVVTESLHAARANSLSSVLILLDLSAAFDTVNHQILLSTLEGMGVSGSALSLFASYLTGRSYQVTWRGAVSEPHMLTTGVPQGSVLGPLLFSLYTTSLGSVIRSHDFSYHCYADDTRLVLSFPPGDTQVESRIAACLADISKWMTTHQLKLNLDKTELLFLPGKGCPHRDVSNTIDDTVVMPTRTARNLGVTLDDQLSFSANIASVTRSCRFLLYNIRRIRPFLTDETAQVLIQALVISRLDYCTHYLPEPRHRPSDFWSLSRKLQLAWCSIAPSSPTQLAFSVLYTGYL</sequence>
<reference evidence="2 3" key="1">
    <citation type="journal article" date="2024" name="Genome Biol. Evol.">
        <title>Chromosome-level genome assembly of the viviparous eelpout Zoarces viviparus.</title>
        <authorList>
            <person name="Fuhrmann N."/>
            <person name="Brasseur M.V."/>
            <person name="Bakowski C.E."/>
            <person name="Podsiadlowski L."/>
            <person name="Prost S."/>
            <person name="Krehenwinkel H."/>
            <person name="Mayer C."/>
        </authorList>
    </citation>
    <scope>NUCLEOTIDE SEQUENCE [LARGE SCALE GENOMIC DNA]</scope>
    <source>
        <strain evidence="2">NO-MEL_2022_Ind0_liver</strain>
    </source>
</reference>
<dbReference type="EMBL" id="JBCEZU010000045">
    <property type="protein sequence ID" value="KAK9535963.1"/>
    <property type="molecule type" value="Genomic_DNA"/>
</dbReference>
<dbReference type="PROSITE" id="PS50878">
    <property type="entry name" value="RT_POL"/>
    <property type="match status" value="1"/>
</dbReference>
<organism evidence="2 3">
    <name type="scientific">Zoarces viviparus</name>
    <name type="common">Viviparous eelpout</name>
    <name type="synonym">Blennius viviparus</name>
    <dbReference type="NCBI Taxonomy" id="48416"/>
    <lineage>
        <taxon>Eukaryota</taxon>
        <taxon>Metazoa</taxon>
        <taxon>Chordata</taxon>
        <taxon>Craniata</taxon>
        <taxon>Vertebrata</taxon>
        <taxon>Euteleostomi</taxon>
        <taxon>Actinopterygii</taxon>
        <taxon>Neopterygii</taxon>
        <taxon>Teleostei</taxon>
        <taxon>Neoteleostei</taxon>
        <taxon>Acanthomorphata</taxon>
        <taxon>Eupercaria</taxon>
        <taxon>Perciformes</taxon>
        <taxon>Cottioidei</taxon>
        <taxon>Zoarcales</taxon>
        <taxon>Zoarcidae</taxon>
        <taxon>Zoarcinae</taxon>
        <taxon>Zoarces</taxon>
    </lineage>
</organism>
<dbReference type="PANTHER" id="PTHR33332">
    <property type="entry name" value="REVERSE TRANSCRIPTASE DOMAIN-CONTAINING PROTEIN"/>
    <property type="match status" value="1"/>
</dbReference>
<dbReference type="AlphaFoldDB" id="A0AAW1FN06"/>
<evidence type="ECO:0000259" key="1">
    <source>
        <dbReference type="PROSITE" id="PS50878"/>
    </source>
</evidence>
<dbReference type="InterPro" id="IPR043502">
    <property type="entry name" value="DNA/RNA_pol_sf"/>
</dbReference>
<dbReference type="InterPro" id="IPR000477">
    <property type="entry name" value="RT_dom"/>
</dbReference>
<name>A0AAW1FN06_ZOAVI</name>
<evidence type="ECO:0000313" key="3">
    <source>
        <dbReference type="Proteomes" id="UP001488805"/>
    </source>
</evidence>
<evidence type="ECO:0000313" key="2">
    <source>
        <dbReference type="EMBL" id="KAK9535963.1"/>
    </source>
</evidence>
<dbReference type="Pfam" id="PF00078">
    <property type="entry name" value="RVT_1"/>
    <property type="match status" value="1"/>
</dbReference>
<gene>
    <name evidence="2" type="ORF">VZT92_005791</name>
</gene>
<keyword evidence="3" id="KW-1185">Reference proteome</keyword>
<protein>
    <recommendedName>
        <fullName evidence="1">Reverse transcriptase domain-containing protein</fullName>
    </recommendedName>
</protein>
<dbReference type="CDD" id="cd01650">
    <property type="entry name" value="RT_nLTR_like"/>
    <property type="match status" value="1"/>
</dbReference>
<dbReference type="SUPFAM" id="SSF56672">
    <property type="entry name" value="DNA/RNA polymerases"/>
    <property type="match status" value="1"/>
</dbReference>
<dbReference type="Proteomes" id="UP001488805">
    <property type="component" value="Unassembled WGS sequence"/>
</dbReference>